<keyword evidence="1" id="KW-0812">Transmembrane</keyword>
<comment type="caution">
    <text evidence="2">The sequence shown here is derived from an EMBL/GenBank/DDBJ whole genome shotgun (WGS) entry which is preliminary data.</text>
</comment>
<protein>
    <recommendedName>
        <fullName evidence="3">DUF3147 family protein</fullName>
    </recommendedName>
</protein>
<organism evidence="2">
    <name type="scientific">bioreactor metagenome</name>
    <dbReference type="NCBI Taxonomy" id="1076179"/>
    <lineage>
        <taxon>unclassified sequences</taxon>
        <taxon>metagenomes</taxon>
        <taxon>ecological metagenomes</taxon>
    </lineage>
</organism>
<dbReference type="AlphaFoldDB" id="A0A645FJK8"/>
<evidence type="ECO:0000256" key="1">
    <source>
        <dbReference type="SAM" id="Phobius"/>
    </source>
</evidence>
<feature type="transmembrane region" description="Helical" evidence="1">
    <location>
        <begin position="61"/>
        <end position="83"/>
    </location>
</feature>
<reference evidence="2" key="1">
    <citation type="submission" date="2019-08" db="EMBL/GenBank/DDBJ databases">
        <authorList>
            <person name="Kucharzyk K."/>
            <person name="Murdoch R.W."/>
            <person name="Higgins S."/>
            <person name="Loffler F."/>
        </authorList>
    </citation>
    <scope>NUCLEOTIDE SEQUENCE</scope>
</reference>
<feature type="transmembrane region" description="Helical" evidence="1">
    <location>
        <begin position="7"/>
        <end position="24"/>
    </location>
</feature>
<sequence>MSFTEAISRFIVGGSLVLIVSLLGKLKNPYISGLVVLFPVVTLVGYYFLSLSVTGQALQRVVLVSLFAVPTTIAFLTMVYFTIAKMPAWKSLSLGLLAWLAAALVLILLDKWFFHIMFNGK</sequence>
<dbReference type="Pfam" id="PF06942">
    <property type="entry name" value="GlpM"/>
    <property type="match status" value="1"/>
</dbReference>
<name>A0A645FJK8_9ZZZZ</name>
<feature type="transmembrane region" description="Helical" evidence="1">
    <location>
        <begin position="89"/>
        <end position="109"/>
    </location>
</feature>
<dbReference type="EMBL" id="VSSQ01060742">
    <property type="protein sequence ID" value="MPN14150.1"/>
    <property type="molecule type" value="Genomic_DNA"/>
</dbReference>
<gene>
    <name evidence="2" type="ORF">SDC9_161476</name>
</gene>
<proteinExistence type="predicted"/>
<evidence type="ECO:0008006" key="3">
    <source>
        <dbReference type="Google" id="ProtNLM"/>
    </source>
</evidence>
<keyword evidence="1" id="KW-1133">Transmembrane helix</keyword>
<feature type="transmembrane region" description="Helical" evidence="1">
    <location>
        <begin position="30"/>
        <end position="49"/>
    </location>
</feature>
<keyword evidence="1" id="KW-0472">Membrane</keyword>
<evidence type="ECO:0000313" key="2">
    <source>
        <dbReference type="EMBL" id="MPN14150.1"/>
    </source>
</evidence>
<dbReference type="InterPro" id="IPR009707">
    <property type="entry name" value="GlpM/YdgC"/>
</dbReference>
<accession>A0A645FJK8</accession>